<dbReference type="GO" id="GO:0022857">
    <property type="term" value="F:transmembrane transporter activity"/>
    <property type="evidence" value="ECO:0007669"/>
    <property type="project" value="TreeGrafter"/>
</dbReference>
<gene>
    <name evidence="4" type="ORF">DI616_00025</name>
</gene>
<evidence type="ECO:0000259" key="3">
    <source>
        <dbReference type="PROSITE" id="PS50893"/>
    </source>
</evidence>
<keyword evidence="2 4" id="KW-0067">ATP-binding</keyword>
<evidence type="ECO:0000256" key="1">
    <source>
        <dbReference type="ARBA" id="ARBA00022741"/>
    </source>
</evidence>
<dbReference type="Proteomes" id="UP000315344">
    <property type="component" value="Unassembled WGS sequence"/>
</dbReference>
<dbReference type="InterPro" id="IPR003439">
    <property type="entry name" value="ABC_transporter-like_ATP-bd"/>
</dbReference>
<name>A0A533ICD1_PARDE</name>
<organism evidence="4 5">
    <name type="scientific">Paracoccus denitrificans</name>
    <dbReference type="NCBI Taxonomy" id="266"/>
    <lineage>
        <taxon>Bacteria</taxon>
        <taxon>Pseudomonadati</taxon>
        <taxon>Pseudomonadota</taxon>
        <taxon>Alphaproteobacteria</taxon>
        <taxon>Rhodobacterales</taxon>
        <taxon>Paracoccaceae</taxon>
        <taxon>Paracoccus</taxon>
    </lineage>
</organism>
<evidence type="ECO:0000313" key="4">
    <source>
        <dbReference type="EMBL" id="TKW68431.1"/>
    </source>
</evidence>
<dbReference type="InterPro" id="IPR015854">
    <property type="entry name" value="ABC_transpr_LolD-like"/>
</dbReference>
<accession>A0A533ICD1</accession>
<dbReference type="GO" id="GO:0005524">
    <property type="term" value="F:ATP binding"/>
    <property type="evidence" value="ECO:0007669"/>
    <property type="project" value="UniProtKB-KW"/>
</dbReference>
<dbReference type="Pfam" id="PF00005">
    <property type="entry name" value="ABC_tran"/>
    <property type="match status" value="1"/>
</dbReference>
<dbReference type="Gene3D" id="3.40.50.300">
    <property type="entry name" value="P-loop containing nucleotide triphosphate hydrolases"/>
    <property type="match status" value="1"/>
</dbReference>
<dbReference type="PROSITE" id="PS50893">
    <property type="entry name" value="ABC_TRANSPORTER_2"/>
    <property type="match status" value="1"/>
</dbReference>
<dbReference type="PANTHER" id="PTHR24220">
    <property type="entry name" value="IMPORT ATP-BINDING PROTEIN"/>
    <property type="match status" value="1"/>
</dbReference>
<comment type="caution">
    <text evidence="4">The sequence shown here is derived from an EMBL/GenBank/DDBJ whole genome shotgun (WGS) entry which is preliminary data.</text>
</comment>
<dbReference type="AlphaFoldDB" id="A0A533ICD1"/>
<evidence type="ECO:0000313" key="5">
    <source>
        <dbReference type="Proteomes" id="UP000315344"/>
    </source>
</evidence>
<dbReference type="SMART" id="SM00382">
    <property type="entry name" value="AAA"/>
    <property type="match status" value="1"/>
</dbReference>
<evidence type="ECO:0000256" key="2">
    <source>
        <dbReference type="ARBA" id="ARBA00022840"/>
    </source>
</evidence>
<reference evidence="4 5" key="1">
    <citation type="journal article" date="2017" name="Nat. Commun.">
        <title>In situ click chemistry generation of cyclooxygenase-2 inhibitors.</title>
        <authorList>
            <person name="Bhardwaj A."/>
            <person name="Kaur J."/>
            <person name="Wuest M."/>
            <person name="Wuest F."/>
        </authorList>
    </citation>
    <scope>NUCLEOTIDE SEQUENCE [LARGE SCALE GENOMIC DNA]</scope>
    <source>
        <strain evidence="4">S2_012_000_R3_94</strain>
    </source>
</reference>
<keyword evidence="1" id="KW-0547">Nucleotide-binding</keyword>
<protein>
    <submittedName>
        <fullName evidence="4">ATP-binding cassette domain-containing protein</fullName>
    </submittedName>
</protein>
<dbReference type="EMBL" id="VAFL01000001">
    <property type="protein sequence ID" value="TKW68431.1"/>
    <property type="molecule type" value="Genomic_DNA"/>
</dbReference>
<feature type="domain" description="ABC transporter" evidence="3">
    <location>
        <begin position="3"/>
        <end position="219"/>
    </location>
</feature>
<proteinExistence type="predicted"/>
<dbReference type="SUPFAM" id="SSF52540">
    <property type="entry name" value="P-loop containing nucleoside triphosphate hydrolases"/>
    <property type="match status" value="1"/>
</dbReference>
<sequence>MKARLDGATLGYGAAPVLSGLDFTLDEGERVVLLGASGAGKSTLLAAIYRQMTTAHTRVALVPQDHGLVPQLSVRRNVYMGRLDDHGGLVNLLRLIHLPHPVRARIDTVLSPLGLSDFATRPVEALSGGQRQRTALGRALYRGGEVIVADEPVSAVDAVQAQDIMSLIAAHFQTALIALHDVELARSFATRIVGLRGGRILFDAASDQVSDGQIGALYA</sequence>
<dbReference type="InterPro" id="IPR027417">
    <property type="entry name" value="P-loop_NTPase"/>
</dbReference>
<dbReference type="InterPro" id="IPR003593">
    <property type="entry name" value="AAA+_ATPase"/>
</dbReference>
<dbReference type="GO" id="GO:0016887">
    <property type="term" value="F:ATP hydrolysis activity"/>
    <property type="evidence" value="ECO:0007669"/>
    <property type="project" value="InterPro"/>
</dbReference>
<dbReference type="GO" id="GO:0005886">
    <property type="term" value="C:plasma membrane"/>
    <property type="evidence" value="ECO:0007669"/>
    <property type="project" value="TreeGrafter"/>
</dbReference>